<evidence type="ECO:0000259" key="6">
    <source>
        <dbReference type="Pfam" id="PF02872"/>
    </source>
</evidence>
<evidence type="ECO:0000259" key="5">
    <source>
        <dbReference type="Pfam" id="PF00149"/>
    </source>
</evidence>
<name>A0A8S1D8V4_9INSE</name>
<gene>
    <name evidence="7" type="ORF">CLODIP_2_CD13963</name>
</gene>
<evidence type="ECO:0000256" key="1">
    <source>
        <dbReference type="ARBA" id="ARBA00006654"/>
    </source>
</evidence>
<dbReference type="InterPro" id="IPR036907">
    <property type="entry name" value="5'-Nucleotdase_C_sf"/>
</dbReference>
<dbReference type="Proteomes" id="UP000494165">
    <property type="component" value="Unassembled WGS sequence"/>
</dbReference>
<comment type="caution">
    <text evidence="7">The sequence shown here is derived from an EMBL/GenBank/DDBJ whole genome shotgun (WGS) entry which is preliminary data.</text>
</comment>
<dbReference type="Gene3D" id="3.60.21.10">
    <property type="match status" value="1"/>
</dbReference>
<feature type="domain" description="Calcineurin-like phosphoesterase" evidence="5">
    <location>
        <begin position="74"/>
        <end position="278"/>
    </location>
</feature>
<dbReference type="GO" id="GO:0016787">
    <property type="term" value="F:hydrolase activity"/>
    <property type="evidence" value="ECO:0007669"/>
    <property type="project" value="UniProtKB-KW"/>
</dbReference>
<dbReference type="InterPro" id="IPR008334">
    <property type="entry name" value="5'-Nucleotdase_C"/>
</dbReference>
<dbReference type="InterPro" id="IPR029052">
    <property type="entry name" value="Metallo-depent_PP-like"/>
</dbReference>
<reference evidence="7 8" key="1">
    <citation type="submission" date="2020-04" db="EMBL/GenBank/DDBJ databases">
        <authorList>
            <person name="Alioto T."/>
            <person name="Alioto T."/>
            <person name="Gomez Garrido J."/>
        </authorList>
    </citation>
    <scope>NUCLEOTIDE SEQUENCE [LARGE SCALE GENOMIC DNA]</scope>
</reference>
<proteinExistence type="inferred from homology"/>
<keyword evidence="3" id="KW-0547">Nucleotide-binding</keyword>
<comment type="similarity">
    <text evidence="1 3">Belongs to the 5'-nucleotidase family.</text>
</comment>
<protein>
    <recommendedName>
        <fullName evidence="9">5'-Nucleotidase C-terminal domain-containing protein</fullName>
    </recommendedName>
</protein>
<dbReference type="AlphaFoldDB" id="A0A8S1D8V4"/>
<dbReference type="GO" id="GO:0000166">
    <property type="term" value="F:nucleotide binding"/>
    <property type="evidence" value="ECO:0007669"/>
    <property type="project" value="UniProtKB-KW"/>
</dbReference>
<evidence type="ECO:0000256" key="4">
    <source>
        <dbReference type="SAM" id="MobiDB-lite"/>
    </source>
</evidence>
<dbReference type="EMBL" id="CADEPI010000144">
    <property type="protein sequence ID" value="CAB3377334.1"/>
    <property type="molecule type" value="Genomic_DNA"/>
</dbReference>
<evidence type="ECO:0000256" key="3">
    <source>
        <dbReference type="RuleBase" id="RU362119"/>
    </source>
</evidence>
<keyword evidence="8" id="KW-1185">Reference proteome</keyword>
<dbReference type="InterPro" id="IPR004843">
    <property type="entry name" value="Calcineurin-like_PHP"/>
</dbReference>
<dbReference type="PRINTS" id="PR01607">
    <property type="entry name" value="APYRASEFAMLY"/>
</dbReference>
<dbReference type="Gene3D" id="3.90.780.10">
    <property type="entry name" value="5'-Nucleotidase, C-terminal domain"/>
    <property type="match status" value="1"/>
</dbReference>
<organism evidence="7 8">
    <name type="scientific">Cloeon dipterum</name>
    <dbReference type="NCBI Taxonomy" id="197152"/>
    <lineage>
        <taxon>Eukaryota</taxon>
        <taxon>Metazoa</taxon>
        <taxon>Ecdysozoa</taxon>
        <taxon>Arthropoda</taxon>
        <taxon>Hexapoda</taxon>
        <taxon>Insecta</taxon>
        <taxon>Pterygota</taxon>
        <taxon>Palaeoptera</taxon>
        <taxon>Ephemeroptera</taxon>
        <taxon>Pisciforma</taxon>
        <taxon>Baetidae</taxon>
        <taxon>Cloeon</taxon>
    </lineage>
</organism>
<dbReference type="Pfam" id="PF02872">
    <property type="entry name" value="5_nucleotid_C"/>
    <property type="match status" value="1"/>
</dbReference>
<dbReference type="PANTHER" id="PTHR11575">
    <property type="entry name" value="5'-NUCLEOTIDASE-RELATED"/>
    <property type="match status" value="1"/>
</dbReference>
<dbReference type="Pfam" id="PF00149">
    <property type="entry name" value="Metallophos"/>
    <property type="match status" value="1"/>
</dbReference>
<feature type="region of interest" description="Disordered" evidence="4">
    <location>
        <begin position="659"/>
        <end position="681"/>
    </location>
</feature>
<dbReference type="InterPro" id="IPR006179">
    <property type="entry name" value="5_nucleotidase/apyrase"/>
</dbReference>
<dbReference type="PANTHER" id="PTHR11575:SF48">
    <property type="entry name" value="5'-NUCLEOTIDASE"/>
    <property type="match status" value="1"/>
</dbReference>
<dbReference type="SUPFAM" id="SSF56300">
    <property type="entry name" value="Metallo-dependent phosphatases"/>
    <property type="match status" value="1"/>
</dbReference>
<keyword evidence="2" id="KW-0732">Signal</keyword>
<feature type="domain" description="5'-Nucleotidase C-terminal" evidence="6">
    <location>
        <begin position="347"/>
        <end position="504"/>
    </location>
</feature>
<evidence type="ECO:0008006" key="9">
    <source>
        <dbReference type="Google" id="ProtNLM"/>
    </source>
</evidence>
<evidence type="ECO:0000256" key="2">
    <source>
        <dbReference type="ARBA" id="ARBA00022729"/>
    </source>
</evidence>
<keyword evidence="3" id="KW-0378">Hydrolase</keyword>
<evidence type="ECO:0000313" key="8">
    <source>
        <dbReference type="Proteomes" id="UP000494165"/>
    </source>
</evidence>
<dbReference type="GO" id="GO:0009166">
    <property type="term" value="P:nucleotide catabolic process"/>
    <property type="evidence" value="ECO:0007669"/>
    <property type="project" value="InterPro"/>
</dbReference>
<dbReference type="OrthoDB" id="10252235at2759"/>
<accession>A0A8S1D8V4</accession>
<feature type="region of interest" description="Disordered" evidence="4">
    <location>
        <begin position="588"/>
        <end position="616"/>
    </location>
</feature>
<dbReference type="SUPFAM" id="SSF55816">
    <property type="entry name" value="5'-nucleotidase (syn. UDP-sugar hydrolase), C-terminal domain"/>
    <property type="match status" value="1"/>
</dbReference>
<dbReference type="CDD" id="cd07406">
    <property type="entry name" value="MPP_CG11883_N"/>
    <property type="match status" value="1"/>
</dbReference>
<sequence>MAGFAAQAALRSKWTDLVDTSAFEVPEEVTTGVKSVVGWLKQASHEVRQAGLRTLTNLSDIHTMGSNAPVSSITILHFNDVYNVEPADQEPVGGAARFVSAMQSFEHLNPLILFSGDAIAPSMLSTFTKGEQMIPVLNECNVHCAVFGNHEFDFGLDVLLDWAARTNFPWLMSNVIDNETGRPLADGKITHVVQWGGHKIGLIGLVEREWLDTLASINTDEVTFIDFVEAGTKLAQQLKQEGCEYVIALTHMRTPNDILLMEGVSEIDLFLGGHDHDYDVQMVDGRYLVKSGTDFRQMSKITLTFTGKNVEVNVEEINVTSKYPEHEMLKQELLKYQDLISEKMDEVLGTFAVPLDGRFASIRTSETNLGNWVCDVILAATGADFVLLNSGTLRSDRQHPAGEFTLKDLMNVLPMMDSLTVLSVTGSQVLKMLENSVSQYPRLEGRFPQVSGISFGFDPNAPAGQRVDPQFVRIGDEYLGLEQRYKLATKKYVALGKDGYDVLRESKILVDAENCTELRTAIQNHFQAIKMRQGCTKRHTKHRQSLVTISRSDLIPISGDAKAHEKSWTDSLPVSSGFKHSLVKMLETPENSDAPPPLRRSSTIDLEGGPPPLRNKLTRRASIDDLEQETCELCPKVEGRIVQLTPETRRELALERQRIEADSVIPEADESVSPRGSFDKS</sequence>
<evidence type="ECO:0000313" key="7">
    <source>
        <dbReference type="EMBL" id="CAB3377334.1"/>
    </source>
</evidence>
<dbReference type="InterPro" id="IPR041821">
    <property type="entry name" value="CG11883_N"/>
</dbReference>